<protein>
    <submittedName>
        <fullName evidence="1">Uncharacterized protein</fullName>
    </submittedName>
</protein>
<proteinExistence type="predicted"/>
<dbReference type="EMBL" id="BNAO01000009">
    <property type="protein sequence ID" value="GHG75568.1"/>
    <property type="molecule type" value="Genomic_DNA"/>
</dbReference>
<dbReference type="RefSeq" id="WP_189433842.1">
    <property type="nucleotide sequence ID" value="NZ_BNAO01000009.1"/>
</dbReference>
<sequence length="80" mass="9161">MHAMKITERRQTAKDLHVLWEQLTLAQKFSVAELQRYGYQLQFVRQLPAGQLAILDFAGKLAAIDNDGQIDTEPSLILRH</sequence>
<name>A0ABQ3L181_9ALTE</name>
<keyword evidence="2" id="KW-1185">Reference proteome</keyword>
<comment type="caution">
    <text evidence="1">The sequence shown here is derived from an EMBL/GenBank/DDBJ whole genome shotgun (WGS) entry which is preliminary data.</text>
</comment>
<reference evidence="2" key="1">
    <citation type="journal article" date="2019" name="Int. J. Syst. Evol. Microbiol.">
        <title>The Global Catalogue of Microorganisms (GCM) 10K type strain sequencing project: providing services to taxonomists for standard genome sequencing and annotation.</title>
        <authorList>
            <consortium name="The Broad Institute Genomics Platform"/>
            <consortium name="The Broad Institute Genome Sequencing Center for Infectious Disease"/>
            <person name="Wu L."/>
            <person name="Ma J."/>
        </authorList>
    </citation>
    <scope>NUCLEOTIDE SEQUENCE [LARGE SCALE GENOMIC DNA]</scope>
    <source>
        <strain evidence="2">CGMCC 1.7003</strain>
    </source>
</reference>
<evidence type="ECO:0000313" key="1">
    <source>
        <dbReference type="EMBL" id="GHG75568.1"/>
    </source>
</evidence>
<organism evidence="1 2">
    <name type="scientific">Alishewanella longhuensis</name>
    <dbReference type="NCBI Taxonomy" id="1091037"/>
    <lineage>
        <taxon>Bacteria</taxon>
        <taxon>Pseudomonadati</taxon>
        <taxon>Pseudomonadota</taxon>
        <taxon>Gammaproteobacteria</taxon>
        <taxon>Alteromonadales</taxon>
        <taxon>Alteromonadaceae</taxon>
        <taxon>Alishewanella</taxon>
    </lineage>
</organism>
<accession>A0ABQ3L181</accession>
<evidence type="ECO:0000313" key="2">
    <source>
        <dbReference type="Proteomes" id="UP000659697"/>
    </source>
</evidence>
<dbReference type="Proteomes" id="UP000659697">
    <property type="component" value="Unassembled WGS sequence"/>
</dbReference>
<gene>
    <name evidence="1" type="ORF">GCM10010919_29870</name>
</gene>